<evidence type="ECO:0000256" key="3">
    <source>
        <dbReference type="SAM" id="SignalP"/>
    </source>
</evidence>
<proteinExistence type="predicted"/>
<dbReference type="PANTHER" id="PTHR33491">
    <property type="entry name" value="OSJNBA0016N04.9 PROTEIN"/>
    <property type="match status" value="1"/>
</dbReference>
<name>A0A835BMA2_9POAL</name>
<sequence length="240" mass="25878">MFYSLLLVLAAVAVPGPECQTQCGGVEIQYPFGIGDSCSRAVAFNVSCLQVQDGAYKPFLALGVFELLNISLIDSTIRETNHISMYCYNSSSGFMESSTWSFDVSKSPFRFSDVHNKFTVIGCNTLAYIYDSAGKGYQSGCVSTCQNLTDLAEGSCSGLGCCQTAIPRGMGFYNVSFDGGFDTSQIWRFGRCSYAISMSAITARALQEGFVTTRKEGTGVLVKQDGNFPIKAIHATLILA</sequence>
<evidence type="ECO:0000259" key="4">
    <source>
        <dbReference type="Pfam" id="PF13947"/>
    </source>
</evidence>
<evidence type="ECO:0000256" key="1">
    <source>
        <dbReference type="ARBA" id="ARBA00004167"/>
    </source>
</evidence>
<feature type="domain" description="Wall-associated receptor kinase galacturonan-binding" evidence="4">
    <location>
        <begin position="19"/>
        <end position="78"/>
    </location>
</feature>
<dbReference type="InterPro" id="IPR025287">
    <property type="entry name" value="WAK_GUB"/>
</dbReference>
<gene>
    <name evidence="5" type="ORF">HU200_031595</name>
</gene>
<dbReference type="EMBL" id="JACEFO010001776">
    <property type="protein sequence ID" value="KAF8704107.1"/>
    <property type="molecule type" value="Genomic_DNA"/>
</dbReference>
<dbReference type="AlphaFoldDB" id="A0A835BMA2"/>
<comment type="subcellular location">
    <subcellularLocation>
        <location evidence="1">Membrane</location>
        <topology evidence="1">Single-pass membrane protein</topology>
    </subcellularLocation>
</comment>
<dbReference type="GO" id="GO:0016020">
    <property type="term" value="C:membrane"/>
    <property type="evidence" value="ECO:0007669"/>
    <property type="project" value="UniProtKB-SubCell"/>
</dbReference>
<evidence type="ECO:0000256" key="2">
    <source>
        <dbReference type="ARBA" id="ARBA00022729"/>
    </source>
</evidence>
<feature type="chain" id="PRO_5032652791" description="Wall-associated receptor kinase galacturonan-binding domain-containing protein" evidence="3">
    <location>
        <begin position="22"/>
        <end position="240"/>
    </location>
</feature>
<protein>
    <recommendedName>
        <fullName evidence="4">Wall-associated receptor kinase galacturonan-binding domain-containing protein</fullName>
    </recommendedName>
</protein>
<comment type="caution">
    <text evidence="5">The sequence shown here is derived from an EMBL/GenBank/DDBJ whole genome shotgun (WGS) entry which is preliminary data.</text>
</comment>
<dbReference type="Proteomes" id="UP000636709">
    <property type="component" value="Unassembled WGS sequence"/>
</dbReference>
<feature type="signal peptide" evidence="3">
    <location>
        <begin position="1"/>
        <end position="21"/>
    </location>
</feature>
<organism evidence="5 6">
    <name type="scientific">Digitaria exilis</name>
    <dbReference type="NCBI Taxonomy" id="1010633"/>
    <lineage>
        <taxon>Eukaryota</taxon>
        <taxon>Viridiplantae</taxon>
        <taxon>Streptophyta</taxon>
        <taxon>Embryophyta</taxon>
        <taxon>Tracheophyta</taxon>
        <taxon>Spermatophyta</taxon>
        <taxon>Magnoliopsida</taxon>
        <taxon>Liliopsida</taxon>
        <taxon>Poales</taxon>
        <taxon>Poaceae</taxon>
        <taxon>PACMAD clade</taxon>
        <taxon>Panicoideae</taxon>
        <taxon>Panicodae</taxon>
        <taxon>Paniceae</taxon>
        <taxon>Anthephorinae</taxon>
        <taxon>Digitaria</taxon>
    </lineage>
</organism>
<accession>A0A835BMA2</accession>
<dbReference type="GO" id="GO:0030247">
    <property type="term" value="F:polysaccharide binding"/>
    <property type="evidence" value="ECO:0007669"/>
    <property type="project" value="InterPro"/>
</dbReference>
<keyword evidence="2 3" id="KW-0732">Signal</keyword>
<keyword evidence="6" id="KW-1185">Reference proteome</keyword>
<reference evidence="5" key="1">
    <citation type="submission" date="2020-07" db="EMBL/GenBank/DDBJ databases">
        <title>Genome sequence and genetic diversity analysis of an under-domesticated orphan crop, white fonio (Digitaria exilis).</title>
        <authorList>
            <person name="Bennetzen J.L."/>
            <person name="Chen S."/>
            <person name="Ma X."/>
            <person name="Wang X."/>
            <person name="Yssel A.E.J."/>
            <person name="Chaluvadi S.R."/>
            <person name="Johnson M."/>
            <person name="Gangashetty P."/>
            <person name="Hamidou F."/>
            <person name="Sanogo M.D."/>
            <person name="Zwaenepoel A."/>
            <person name="Wallace J."/>
            <person name="Van De Peer Y."/>
            <person name="Van Deynze A."/>
        </authorList>
    </citation>
    <scope>NUCLEOTIDE SEQUENCE</scope>
    <source>
        <tissue evidence="5">Leaves</tissue>
    </source>
</reference>
<dbReference type="Pfam" id="PF13947">
    <property type="entry name" value="GUB_WAK_bind"/>
    <property type="match status" value="1"/>
</dbReference>
<evidence type="ECO:0000313" key="5">
    <source>
        <dbReference type="EMBL" id="KAF8704107.1"/>
    </source>
</evidence>
<evidence type="ECO:0000313" key="6">
    <source>
        <dbReference type="Proteomes" id="UP000636709"/>
    </source>
</evidence>
<dbReference type="OrthoDB" id="1932705at2759"/>